<dbReference type="RefSeq" id="WP_378959554.1">
    <property type="nucleotide sequence ID" value="NZ_JBHRXC010000001.1"/>
</dbReference>
<evidence type="ECO:0008006" key="3">
    <source>
        <dbReference type="Google" id="ProtNLM"/>
    </source>
</evidence>
<protein>
    <recommendedName>
        <fullName evidence="3">Carboxypeptidase regulatory-like domain-containing protein</fullName>
    </recommendedName>
</protein>
<sequence length="232" mass="26578">MMKTTITEVKIAEPCSQNWDEMENRNENKFCLSCQKCVIDFSGYTNEEIIKTLANADSEICGRLSQTQLNQLNYYLLVIPPNRSWMKYLGVLAIGASIFTQDAKATVLDNKVEISMPVSENPKVKTEDIKINRIFYGFIFLGKDKPAVGLKLQIKNTKFTAITDKSGRYQFIVDDNFDRKSNVLIIKESKFVTEFPMNFNSPKQNDYYPSTITEPMVLGKIMYVPKKGNKFL</sequence>
<accession>A0ABV8NIC3</accession>
<reference evidence="2" key="1">
    <citation type="journal article" date="2019" name="Int. J. Syst. Evol. Microbiol.">
        <title>The Global Catalogue of Microorganisms (GCM) 10K type strain sequencing project: providing services to taxonomists for standard genome sequencing and annotation.</title>
        <authorList>
            <consortium name="The Broad Institute Genomics Platform"/>
            <consortium name="The Broad Institute Genome Sequencing Center for Infectious Disease"/>
            <person name="Wu L."/>
            <person name="Ma J."/>
        </authorList>
    </citation>
    <scope>NUCLEOTIDE SEQUENCE [LARGE SCALE GENOMIC DNA]</scope>
    <source>
        <strain evidence="2">CCM 8689</strain>
    </source>
</reference>
<evidence type="ECO:0000313" key="1">
    <source>
        <dbReference type="EMBL" id="MFC4196229.1"/>
    </source>
</evidence>
<proteinExistence type="predicted"/>
<gene>
    <name evidence="1" type="ORF">ACFOUY_05925</name>
</gene>
<keyword evidence="2" id="KW-1185">Reference proteome</keyword>
<organism evidence="1 2">
    <name type="scientific">Pedobacter jamesrossensis</name>
    <dbReference type="NCBI Taxonomy" id="1908238"/>
    <lineage>
        <taxon>Bacteria</taxon>
        <taxon>Pseudomonadati</taxon>
        <taxon>Bacteroidota</taxon>
        <taxon>Sphingobacteriia</taxon>
        <taxon>Sphingobacteriales</taxon>
        <taxon>Sphingobacteriaceae</taxon>
        <taxon>Pedobacter</taxon>
    </lineage>
</organism>
<dbReference type="Proteomes" id="UP001595792">
    <property type="component" value="Unassembled WGS sequence"/>
</dbReference>
<evidence type="ECO:0000313" key="2">
    <source>
        <dbReference type="Proteomes" id="UP001595792"/>
    </source>
</evidence>
<name>A0ABV8NIC3_9SPHI</name>
<dbReference type="EMBL" id="JBHSBY010000031">
    <property type="protein sequence ID" value="MFC4196229.1"/>
    <property type="molecule type" value="Genomic_DNA"/>
</dbReference>
<comment type="caution">
    <text evidence="1">The sequence shown here is derived from an EMBL/GenBank/DDBJ whole genome shotgun (WGS) entry which is preliminary data.</text>
</comment>